<comment type="cofactor">
    <cofactor evidence="1">
        <name>FAD</name>
        <dbReference type="ChEBI" id="CHEBI:57692"/>
    </cofactor>
</comment>
<keyword evidence="1" id="KW-0830">Ubiquinone</keyword>
<name>A0A821IM28_9BILA</name>
<keyword evidence="1" id="KW-0274">FAD</keyword>
<dbReference type="PANTHER" id="PTHR10617:SF107">
    <property type="entry name" value="ELECTRON TRANSFER FLAVOPROTEIN-UBIQUINONE OXIDOREDUCTASE, MITOCHONDRIAL"/>
    <property type="match status" value="1"/>
</dbReference>
<proteinExistence type="predicted"/>
<keyword evidence="1" id="KW-0479">Metal-binding</keyword>
<dbReference type="PANTHER" id="PTHR10617">
    <property type="entry name" value="ELECTRON TRANSFER FLAVOPROTEIN-UBIQUINONE OXIDOREDUCTASE"/>
    <property type="match status" value="1"/>
</dbReference>
<organism evidence="3 4">
    <name type="scientific">Rotaria socialis</name>
    <dbReference type="NCBI Taxonomy" id="392032"/>
    <lineage>
        <taxon>Eukaryota</taxon>
        <taxon>Metazoa</taxon>
        <taxon>Spiralia</taxon>
        <taxon>Gnathifera</taxon>
        <taxon>Rotifera</taxon>
        <taxon>Eurotatoria</taxon>
        <taxon>Bdelloidea</taxon>
        <taxon>Philodinida</taxon>
        <taxon>Philodinidae</taxon>
        <taxon>Rotaria</taxon>
    </lineage>
</organism>
<keyword evidence="1" id="KW-0249">Electron transport</keyword>
<keyword evidence="4" id="KW-1185">Reference proteome</keyword>
<dbReference type="InterPro" id="IPR036188">
    <property type="entry name" value="FAD/NAD-bd_sf"/>
</dbReference>
<dbReference type="AlphaFoldDB" id="A0A821IM28"/>
<comment type="caution">
    <text evidence="3">The sequence shown here is derived from an EMBL/GenBank/DDBJ whole genome shotgun (WGS) entry which is preliminary data.</text>
</comment>
<dbReference type="GO" id="GO:0051539">
    <property type="term" value="F:4 iron, 4 sulfur cluster binding"/>
    <property type="evidence" value="ECO:0007669"/>
    <property type="project" value="UniProtKB-UniRule"/>
</dbReference>
<accession>A0A821IM28</accession>
<dbReference type="Gene3D" id="3.30.9.90">
    <property type="match status" value="1"/>
</dbReference>
<keyword evidence="1" id="KW-0285">Flavoprotein</keyword>
<dbReference type="EMBL" id="CAJOBP010035203">
    <property type="protein sequence ID" value="CAF4705860.1"/>
    <property type="molecule type" value="Genomic_DNA"/>
</dbReference>
<dbReference type="EC" id="1.5.5.1" evidence="1"/>
<dbReference type="GO" id="GO:0046872">
    <property type="term" value="F:metal ion binding"/>
    <property type="evidence" value="ECO:0007669"/>
    <property type="project" value="UniProtKB-KW"/>
</dbReference>
<feature type="non-terminal residue" evidence="3">
    <location>
        <position position="1"/>
    </location>
</feature>
<keyword evidence="1" id="KW-0813">Transport</keyword>
<keyword evidence="2" id="KW-1133">Transmembrane helix</keyword>
<evidence type="ECO:0000256" key="1">
    <source>
        <dbReference type="RuleBase" id="RU366068"/>
    </source>
</evidence>
<comment type="catalytic activity">
    <reaction evidence="1">
        <text>a ubiquinone + reduced [electron-transfer flavoprotein] = a ubiquinol + oxidized [electron-transfer flavoprotein] + H(+)</text>
        <dbReference type="Rhea" id="RHEA:24052"/>
        <dbReference type="Rhea" id="RHEA-COMP:9565"/>
        <dbReference type="Rhea" id="RHEA-COMP:9566"/>
        <dbReference type="Rhea" id="RHEA-COMP:10685"/>
        <dbReference type="Rhea" id="RHEA-COMP:10686"/>
        <dbReference type="ChEBI" id="CHEBI:15378"/>
        <dbReference type="ChEBI" id="CHEBI:16389"/>
        <dbReference type="ChEBI" id="CHEBI:17976"/>
        <dbReference type="ChEBI" id="CHEBI:57692"/>
        <dbReference type="ChEBI" id="CHEBI:58307"/>
        <dbReference type="EC" id="1.5.5.1"/>
    </reaction>
</comment>
<dbReference type="InterPro" id="IPR040156">
    <property type="entry name" value="ETF-QO"/>
</dbReference>
<evidence type="ECO:0000313" key="4">
    <source>
        <dbReference type="Proteomes" id="UP000663873"/>
    </source>
</evidence>
<dbReference type="GO" id="GO:0004174">
    <property type="term" value="F:electron-transferring-flavoprotein dehydrogenase activity"/>
    <property type="evidence" value="ECO:0007669"/>
    <property type="project" value="UniProtKB-UniRule"/>
</dbReference>
<keyword evidence="1" id="KW-0408">Iron</keyword>
<comment type="function">
    <text evidence="1">Accepts electrons from ETF and reduces ubiquinone.</text>
</comment>
<keyword evidence="1" id="KW-0560">Oxidoreductase</keyword>
<keyword evidence="2" id="KW-0812">Transmembrane</keyword>
<keyword evidence="1" id="KW-0411">Iron-sulfur</keyword>
<dbReference type="Proteomes" id="UP000663873">
    <property type="component" value="Unassembled WGS sequence"/>
</dbReference>
<protein>
    <recommendedName>
        <fullName evidence="1">Electron transfer flavoprotein-ubiquinone oxidoreductase</fullName>
        <shortName evidence="1">ETF-QO</shortName>
        <ecNumber evidence="1">1.5.5.1</ecNumber>
    </recommendedName>
</protein>
<feature type="transmembrane region" description="Helical" evidence="2">
    <location>
        <begin position="44"/>
        <end position="63"/>
    </location>
</feature>
<evidence type="ECO:0000313" key="3">
    <source>
        <dbReference type="EMBL" id="CAF4705860.1"/>
    </source>
</evidence>
<sequence length="116" mass="13685">MLLFRIRDKKQDMHGLEPSDYELRIKNSWLWEELYNVRNFRPSFATPLGIFGGIIYTALYFFPFRGREPFTLRNRKSDHATLKKAKDCTPIQYPKPDNKISFDLLSSVALTNTNHD</sequence>
<dbReference type="GO" id="GO:0005743">
    <property type="term" value="C:mitochondrial inner membrane"/>
    <property type="evidence" value="ECO:0007669"/>
    <property type="project" value="TreeGrafter"/>
</dbReference>
<evidence type="ECO:0000256" key="2">
    <source>
        <dbReference type="SAM" id="Phobius"/>
    </source>
</evidence>
<gene>
    <name evidence="3" type="ORF">UJA718_LOCUS36480</name>
</gene>
<comment type="cofactor">
    <cofactor evidence="1">
        <name>[4Fe-4S] cluster</name>
        <dbReference type="ChEBI" id="CHEBI:49883"/>
    </cofactor>
    <text evidence="1">Binds 1 [4Fe-4S] cluster.</text>
</comment>
<keyword evidence="2" id="KW-0472">Membrane</keyword>
<dbReference type="SUPFAM" id="SSF51905">
    <property type="entry name" value="FAD/NAD(P)-binding domain"/>
    <property type="match status" value="1"/>
</dbReference>
<reference evidence="3" key="1">
    <citation type="submission" date="2021-02" db="EMBL/GenBank/DDBJ databases">
        <authorList>
            <person name="Nowell W R."/>
        </authorList>
    </citation>
    <scope>NUCLEOTIDE SEQUENCE</scope>
</reference>